<dbReference type="InterPro" id="IPR051795">
    <property type="entry name" value="Glycosyl_Hydrlase_43"/>
</dbReference>
<proteinExistence type="inferred from homology"/>
<evidence type="ECO:0000256" key="5">
    <source>
        <dbReference type="PIRSR" id="PIRSR606710-2"/>
    </source>
</evidence>
<evidence type="ECO:0000256" key="2">
    <source>
        <dbReference type="ARBA" id="ARBA00022801"/>
    </source>
</evidence>
<dbReference type="GO" id="GO:0004553">
    <property type="term" value="F:hydrolase activity, hydrolyzing O-glycosyl compounds"/>
    <property type="evidence" value="ECO:0007669"/>
    <property type="project" value="InterPro"/>
</dbReference>
<dbReference type="InterPro" id="IPR041542">
    <property type="entry name" value="GH43_C2"/>
</dbReference>
<dbReference type="PANTHER" id="PTHR42812">
    <property type="entry name" value="BETA-XYLOSIDASE"/>
    <property type="match status" value="1"/>
</dbReference>
<dbReference type="InterPro" id="IPR013320">
    <property type="entry name" value="ConA-like_dom_sf"/>
</dbReference>
<accession>W5IGM2</accession>
<dbReference type="Gene3D" id="2.60.120.200">
    <property type="match status" value="1"/>
</dbReference>
<keyword evidence="9" id="KW-1185">Reference proteome</keyword>
<dbReference type="RefSeq" id="WP_040591287.1">
    <property type="nucleotide sequence ID" value="NZ_GG770226.1"/>
</dbReference>
<name>W5IGM2_SCAIO</name>
<evidence type="ECO:0000313" key="8">
    <source>
        <dbReference type="EMBL" id="EFG26118.2"/>
    </source>
</evidence>
<evidence type="ECO:0000313" key="9">
    <source>
        <dbReference type="Proteomes" id="UP000005777"/>
    </source>
</evidence>
<dbReference type="Pfam" id="PF17851">
    <property type="entry name" value="GH43_C2"/>
    <property type="match status" value="1"/>
</dbReference>
<comment type="similarity">
    <text evidence="1 6">Belongs to the glycosyl hydrolase 43 family.</text>
</comment>
<keyword evidence="2 6" id="KW-0378">Hydrolase</keyword>
<dbReference type="AlphaFoldDB" id="W5IGM2"/>
<evidence type="ECO:0000256" key="4">
    <source>
        <dbReference type="PIRSR" id="PIRSR606710-1"/>
    </source>
</evidence>
<protein>
    <recommendedName>
        <fullName evidence="7">Beta-xylosidase C-terminal Concanavalin A-like domain-containing protein</fullName>
    </recommendedName>
</protein>
<dbReference type="Pfam" id="PF04616">
    <property type="entry name" value="Glyco_hydro_43"/>
    <property type="match status" value="1"/>
</dbReference>
<feature type="active site" description="Proton donor" evidence="4">
    <location>
        <position position="181"/>
    </location>
</feature>
<evidence type="ECO:0000256" key="1">
    <source>
        <dbReference type="ARBA" id="ARBA00009865"/>
    </source>
</evidence>
<organism evidence="8 9">
    <name type="scientific">Scardovia inopinata F0304</name>
    <dbReference type="NCBI Taxonomy" id="641146"/>
    <lineage>
        <taxon>Bacteria</taxon>
        <taxon>Bacillati</taxon>
        <taxon>Actinomycetota</taxon>
        <taxon>Actinomycetes</taxon>
        <taxon>Bifidobacteriales</taxon>
        <taxon>Bifidobacteriaceae</taxon>
        <taxon>Scardovia</taxon>
    </lineage>
</organism>
<dbReference type="SUPFAM" id="SSF49899">
    <property type="entry name" value="Concanavalin A-like lectins/glucanases"/>
    <property type="match status" value="1"/>
</dbReference>
<evidence type="ECO:0000256" key="6">
    <source>
        <dbReference type="RuleBase" id="RU361187"/>
    </source>
</evidence>
<dbReference type="EMBL" id="ADCX01000010">
    <property type="protein sequence ID" value="EFG26118.2"/>
    <property type="molecule type" value="Genomic_DNA"/>
</dbReference>
<dbReference type="InterPro" id="IPR006710">
    <property type="entry name" value="Glyco_hydro_43"/>
</dbReference>
<evidence type="ECO:0000259" key="7">
    <source>
        <dbReference type="Pfam" id="PF17851"/>
    </source>
</evidence>
<dbReference type="eggNOG" id="COG3507">
    <property type="taxonomic scope" value="Bacteria"/>
</dbReference>
<comment type="caution">
    <text evidence="8">The sequence shown here is derived from an EMBL/GenBank/DDBJ whole genome shotgun (WGS) entry which is preliminary data.</text>
</comment>
<reference evidence="8 9" key="1">
    <citation type="submission" date="2012-01" db="EMBL/GenBank/DDBJ databases">
        <title>The Genome Sequence of Scardovia inopinata F0304.</title>
        <authorList>
            <consortium name="The Broad Institute Genome Sequencing Platform"/>
            <person name="Ward D."/>
            <person name="Earl A."/>
            <person name="Feldgarden M."/>
            <person name="Gevers D."/>
            <person name="Young S."/>
            <person name="Zeng Q."/>
            <person name="Koehrsen M."/>
            <person name="Alvarado L."/>
            <person name="Berlin A.M."/>
            <person name="Borenstein D."/>
            <person name="Chapman S.B."/>
            <person name="Chen Z."/>
            <person name="Engels R."/>
            <person name="Freedman E."/>
            <person name="Gellesch M."/>
            <person name="Goldberg J."/>
            <person name="Griggs A."/>
            <person name="Gujja S."/>
            <person name="Heilman E.R."/>
            <person name="Heiman D.I."/>
            <person name="Hepburn T.A."/>
            <person name="Howarth C."/>
            <person name="Jen D."/>
            <person name="Larson L."/>
            <person name="Mehta T."/>
            <person name="Park D."/>
            <person name="Pearson M."/>
            <person name="Richards J."/>
            <person name="Roberts A."/>
            <person name="Saif S."/>
            <person name="Shea T.D."/>
            <person name="Shenoy N."/>
            <person name="Sisk P."/>
            <person name="Stolte C."/>
            <person name="Sykes S.N."/>
            <person name="Walk T."/>
            <person name="White J."/>
            <person name="Yandava C."/>
            <person name="Izard J."/>
            <person name="Baranova O.V."/>
            <person name="Blanton J.M."/>
            <person name="Tanner A.C."/>
            <person name="Dewhirst F."/>
            <person name="Haas B."/>
            <person name="Nusbaum C."/>
            <person name="Birren B."/>
        </authorList>
    </citation>
    <scope>NUCLEOTIDE SEQUENCE [LARGE SCALE GENOMIC DNA]</scope>
    <source>
        <strain evidence="8 9">F0304</strain>
    </source>
</reference>
<feature type="active site" description="Proton acceptor" evidence="4">
    <location>
        <position position="19"/>
    </location>
</feature>
<dbReference type="GO" id="GO:0005975">
    <property type="term" value="P:carbohydrate metabolic process"/>
    <property type="evidence" value="ECO:0007669"/>
    <property type="project" value="InterPro"/>
</dbReference>
<feature type="site" description="Important for catalytic activity, responsible for pKa modulation of the active site Glu and correct orientation of both the proton donor and substrate" evidence="5">
    <location>
        <position position="126"/>
    </location>
</feature>
<dbReference type="CDD" id="cd18617">
    <property type="entry name" value="GH43_XynB-like"/>
    <property type="match status" value="1"/>
</dbReference>
<keyword evidence="3 6" id="KW-0326">Glycosidase</keyword>
<gene>
    <name evidence="8" type="ORF">HMPREF9020_01197</name>
</gene>
<dbReference type="InterPro" id="IPR023296">
    <property type="entry name" value="Glyco_hydro_beta-prop_sf"/>
</dbReference>
<sequence>MTLFNCVPVHRMASGFYPDPSVCTMVDGSYLAVSSSFEYFPGLGLHISCDGVHWTYVGAALTRPDQFPYEAMGNSQGIFAPTIRCYRGTYYLIATNVNKGTMILIADNPKGPWSQPLWIEDWPGIDPSLFFDDDGTVYICGNESGREEEAGIYLSRLDIHTGKILSARLRICSGITGSNPEGPHMYKREGMYYLVWAEGGTESGHMENIARSTSPWGPYEFYPGNPLITNRSTHLTLQAIGHCDFADFDSDRTLMVFHGTRNNDEYPAQGWIGREPYATWITWKNGWPDCSDQSYTCSFNGDGQALEERTDWVTPGIDSQHRYQVCLCGFGDQDGGRNNIYNAVIHAINQDFSLAAGPPLIGFRQTNPRFSWSATLNTIWQDLDRLQGDTSGNLLRAGLVLYANSHFYVELSASAPQGSRQGRNTRDIRLLVHQDGLISLVGSCLVSGHTPLNFTVKGNDRGFDFFAGDTLTGLKDLGFVPGRVLSFSHAGGFTGTVLGLFAHGKGTAEFKNISYTIE</sequence>
<feature type="domain" description="Beta-xylosidase C-terminal Concanavalin A-like" evidence="7">
    <location>
        <begin position="352"/>
        <end position="515"/>
    </location>
</feature>
<dbReference type="PANTHER" id="PTHR42812:SF12">
    <property type="entry name" value="BETA-XYLOSIDASE-RELATED"/>
    <property type="match status" value="1"/>
</dbReference>
<dbReference type="Gene3D" id="2.115.10.20">
    <property type="entry name" value="Glycosyl hydrolase domain, family 43"/>
    <property type="match status" value="1"/>
</dbReference>
<evidence type="ECO:0000256" key="3">
    <source>
        <dbReference type="ARBA" id="ARBA00023295"/>
    </source>
</evidence>
<dbReference type="Proteomes" id="UP000005777">
    <property type="component" value="Unassembled WGS sequence"/>
</dbReference>
<dbReference type="HOGENOM" id="CLU_016508_2_0_11"/>
<dbReference type="SUPFAM" id="SSF75005">
    <property type="entry name" value="Arabinanase/levansucrase/invertase"/>
    <property type="match status" value="1"/>
</dbReference>